<keyword evidence="3 5" id="KW-0418">Kinase</keyword>
<comment type="caution">
    <text evidence="5">The sequence shown here is derived from an EMBL/GenBank/DDBJ whole genome shotgun (WGS) entry which is preliminary data.</text>
</comment>
<sequence>MTEPRFDVLGMGNAIVDILARAEDDFLVRQNLVKGTMRLVDLEESNRLYSVIGPAIEASGGSAGNTVAGVASLGGRCVFVGKVAADELGRVYTHDIRSIGARFDVAPLEGGLPTARCVILITPDGERTMNTYLGACHLLGPEDVDAEVVAATAITYFEGFLWDAPSARDAFFKAAKIAHGAGRKVSLTLSDPFCVDRFRGEFLSMVRDGTIDILFANEVEVKSLYQTSSFSTALDALKADCKLAAVTVGAEGSFVVSSDGIVQVPATTVERVIDTTGAGDLYAAGFLYALSRGLDLVTAAELGALAGGEVISHIGPRPATSLADLARQNGFVLPDAVTA</sequence>
<dbReference type="InterPro" id="IPR011611">
    <property type="entry name" value="PfkB_dom"/>
</dbReference>
<organism evidence="5 6">
    <name type="scientific">Prosthecomicrobium pneumaticum</name>
    <dbReference type="NCBI Taxonomy" id="81895"/>
    <lineage>
        <taxon>Bacteria</taxon>
        <taxon>Pseudomonadati</taxon>
        <taxon>Pseudomonadota</taxon>
        <taxon>Alphaproteobacteria</taxon>
        <taxon>Hyphomicrobiales</taxon>
        <taxon>Kaistiaceae</taxon>
        <taxon>Prosthecomicrobium</taxon>
    </lineage>
</organism>
<evidence type="ECO:0000313" key="5">
    <source>
        <dbReference type="EMBL" id="MBB5754080.1"/>
    </source>
</evidence>
<keyword evidence="6" id="KW-1185">Reference proteome</keyword>
<dbReference type="EMBL" id="JACHOO010000006">
    <property type="protein sequence ID" value="MBB5754080.1"/>
    <property type="molecule type" value="Genomic_DNA"/>
</dbReference>
<evidence type="ECO:0000256" key="3">
    <source>
        <dbReference type="ARBA" id="ARBA00022777"/>
    </source>
</evidence>
<evidence type="ECO:0000259" key="4">
    <source>
        <dbReference type="Pfam" id="PF00294"/>
    </source>
</evidence>
<name>A0A7W9FNV1_9HYPH</name>
<dbReference type="GO" id="GO:0016301">
    <property type="term" value="F:kinase activity"/>
    <property type="evidence" value="ECO:0007669"/>
    <property type="project" value="UniProtKB-KW"/>
</dbReference>
<dbReference type="Gene3D" id="3.40.1190.20">
    <property type="match status" value="1"/>
</dbReference>
<dbReference type="InterPro" id="IPR002173">
    <property type="entry name" value="Carboh/pur_kinase_PfkB_CS"/>
</dbReference>
<dbReference type="PANTHER" id="PTHR43320">
    <property type="entry name" value="SUGAR KINASE"/>
    <property type="match status" value="1"/>
</dbReference>
<accession>A0A7W9FNV1</accession>
<dbReference type="InterPro" id="IPR052700">
    <property type="entry name" value="Carb_kinase_PfkB-like"/>
</dbReference>
<dbReference type="SUPFAM" id="SSF53613">
    <property type="entry name" value="Ribokinase-like"/>
    <property type="match status" value="1"/>
</dbReference>
<dbReference type="AlphaFoldDB" id="A0A7W9FNV1"/>
<feature type="domain" description="Carbohydrate kinase PfkB" evidence="4">
    <location>
        <begin position="59"/>
        <end position="317"/>
    </location>
</feature>
<reference evidence="5 6" key="1">
    <citation type="submission" date="2020-08" db="EMBL/GenBank/DDBJ databases">
        <title>Genomic Encyclopedia of Type Strains, Phase IV (KMG-IV): sequencing the most valuable type-strain genomes for metagenomic binning, comparative biology and taxonomic classification.</title>
        <authorList>
            <person name="Goeker M."/>
        </authorList>
    </citation>
    <scope>NUCLEOTIDE SEQUENCE [LARGE SCALE GENOMIC DNA]</scope>
    <source>
        <strain evidence="5 6">DSM 16268</strain>
    </source>
</reference>
<evidence type="ECO:0000256" key="1">
    <source>
        <dbReference type="ARBA" id="ARBA00010688"/>
    </source>
</evidence>
<protein>
    <submittedName>
        <fullName evidence="5">Sugar/nucleoside kinase (Ribokinase family)</fullName>
    </submittedName>
</protein>
<dbReference type="InterPro" id="IPR029056">
    <property type="entry name" value="Ribokinase-like"/>
</dbReference>
<dbReference type="Proteomes" id="UP000523821">
    <property type="component" value="Unassembled WGS sequence"/>
</dbReference>
<keyword evidence="2" id="KW-0808">Transferase</keyword>
<evidence type="ECO:0000313" key="6">
    <source>
        <dbReference type="Proteomes" id="UP000523821"/>
    </source>
</evidence>
<dbReference type="Pfam" id="PF00294">
    <property type="entry name" value="PfkB"/>
    <property type="match status" value="1"/>
</dbReference>
<dbReference type="PROSITE" id="PS00584">
    <property type="entry name" value="PFKB_KINASES_2"/>
    <property type="match status" value="1"/>
</dbReference>
<dbReference type="RefSeq" id="WP_183857455.1">
    <property type="nucleotide sequence ID" value="NZ_JACHOO010000006.1"/>
</dbReference>
<dbReference type="PANTHER" id="PTHR43320:SF3">
    <property type="entry name" value="CARBOHYDRATE KINASE PFKB DOMAIN-CONTAINING PROTEIN"/>
    <property type="match status" value="1"/>
</dbReference>
<comment type="similarity">
    <text evidence="1">Belongs to the carbohydrate kinase PfkB family.</text>
</comment>
<dbReference type="CDD" id="cd01168">
    <property type="entry name" value="adenosine_kinase"/>
    <property type="match status" value="1"/>
</dbReference>
<evidence type="ECO:0000256" key="2">
    <source>
        <dbReference type="ARBA" id="ARBA00022679"/>
    </source>
</evidence>
<proteinExistence type="inferred from homology"/>
<gene>
    <name evidence="5" type="ORF">GGQ63_003155</name>
</gene>